<keyword evidence="2 14" id="KW-1003">Cell membrane</keyword>
<dbReference type="PROSITE" id="PS00237">
    <property type="entry name" value="G_PROTEIN_RECEP_F1_1"/>
    <property type="match status" value="1"/>
</dbReference>
<feature type="chain" id="PRO_5042572498" description="Olfactory receptor" evidence="15">
    <location>
        <begin position="29"/>
        <end position="347"/>
    </location>
</feature>
<evidence type="ECO:0000256" key="13">
    <source>
        <dbReference type="RuleBase" id="RU000688"/>
    </source>
</evidence>
<comment type="subcellular location">
    <subcellularLocation>
        <location evidence="1 14">Cell membrane</location>
        <topology evidence="1 14">Multi-pass membrane protein</topology>
    </subcellularLocation>
</comment>
<keyword evidence="11" id="KW-0325">Glycoprotein</keyword>
<dbReference type="GO" id="GO:0004930">
    <property type="term" value="F:G protein-coupled receptor activity"/>
    <property type="evidence" value="ECO:0007669"/>
    <property type="project" value="UniProtKB-KW"/>
</dbReference>
<dbReference type="GO" id="GO:0005886">
    <property type="term" value="C:plasma membrane"/>
    <property type="evidence" value="ECO:0007669"/>
    <property type="project" value="UniProtKB-SubCell"/>
</dbReference>
<comment type="similarity">
    <text evidence="13">Belongs to the G-protein coupled receptor 1 family.</text>
</comment>
<dbReference type="InterPro" id="IPR000725">
    <property type="entry name" value="Olfact_rcpt"/>
</dbReference>
<dbReference type="FunFam" id="1.20.1070.10:FF:000024">
    <property type="entry name" value="Olfactory receptor"/>
    <property type="match status" value="1"/>
</dbReference>
<keyword evidence="10 13" id="KW-0675">Receptor</keyword>
<dbReference type="RefSeq" id="XP_018549421.2">
    <property type="nucleotide sequence ID" value="XM_018693905.2"/>
</dbReference>
<evidence type="ECO:0000256" key="10">
    <source>
        <dbReference type="ARBA" id="ARBA00023170"/>
    </source>
</evidence>
<dbReference type="Gene3D" id="1.20.1070.10">
    <property type="entry name" value="Rhodopsin 7-helix transmembrane proteins"/>
    <property type="match status" value="1"/>
</dbReference>
<name>A0AAJ7Q8E0_LATCA</name>
<keyword evidence="8 14" id="KW-0472">Membrane</keyword>
<feature type="transmembrane region" description="Helical" evidence="14">
    <location>
        <begin position="132"/>
        <end position="153"/>
    </location>
</feature>
<evidence type="ECO:0000256" key="1">
    <source>
        <dbReference type="ARBA" id="ARBA00004651"/>
    </source>
</evidence>
<evidence type="ECO:0000256" key="4">
    <source>
        <dbReference type="ARBA" id="ARBA00022692"/>
    </source>
</evidence>
<dbReference type="PRINTS" id="PR00237">
    <property type="entry name" value="GPCRRHODOPSN"/>
</dbReference>
<evidence type="ECO:0000256" key="12">
    <source>
        <dbReference type="ARBA" id="ARBA00023224"/>
    </source>
</evidence>
<protein>
    <recommendedName>
        <fullName evidence="14">Olfactory receptor</fullName>
    </recommendedName>
</protein>
<evidence type="ECO:0000256" key="7">
    <source>
        <dbReference type="ARBA" id="ARBA00023040"/>
    </source>
</evidence>
<gene>
    <name evidence="18" type="primary">LOC108895227</name>
</gene>
<dbReference type="Pfam" id="PF13853">
    <property type="entry name" value="7tm_4"/>
    <property type="match status" value="1"/>
</dbReference>
<dbReference type="InterPro" id="IPR017452">
    <property type="entry name" value="GPCR_Rhodpsn_7TM"/>
</dbReference>
<dbReference type="GO" id="GO:0004984">
    <property type="term" value="F:olfactory receptor activity"/>
    <property type="evidence" value="ECO:0007669"/>
    <property type="project" value="InterPro"/>
</dbReference>
<feature type="domain" description="G-protein coupled receptors family 1 profile" evidence="16">
    <location>
        <begin position="72"/>
        <end position="326"/>
    </location>
</feature>
<evidence type="ECO:0000256" key="15">
    <source>
        <dbReference type="SAM" id="SignalP"/>
    </source>
</evidence>
<dbReference type="AlphaFoldDB" id="A0AAJ7Q8E0"/>
<evidence type="ECO:0000256" key="5">
    <source>
        <dbReference type="ARBA" id="ARBA00022725"/>
    </source>
</evidence>
<evidence type="ECO:0000256" key="3">
    <source>
        <dbReference type="ARBA" id="ARBA00022606"/>
    </source>
</evidence>
<keyword evidence="5 14" id="KW-0552">Olfaction</keyword>
<feature type="transmembrane region" description="Helical" evidence="14">
    <location>
        <begin position="93"/>
        <end position="112"/>
    </location>
</feature>
<feature type="transmembrane region" description="Helical" evidence="14">
    <location>
        <begin position="56"/>
        <end position="81"/>
    </location>
</feature>
<feature type="transmembrane region" description="Helical" evidence="14">
    <location>
        <begin position="306"/>
        <end position="328"/>
    </location>
</feature>
<dbReference type="Proteomes" id="UP000694890">
    <property type="component" value="Linkage group LG1"/>
</dbReference>
<keyword evidence="7 13" id="KW-0297">G-protein coupled receptor</keyword>
<keyword evidence="9" id="KW-1015">Disulfide bond</keyword>
<evidence type="ECO:0000259" key="16">
    <source>
        <dbReference type="PROSITE" id="PS50262"/>
    </source>
</evidence>
<evidence type="ECO:0000256" key="14">
    <source>
        <dbReference type="RuleBase" id="RU363047"/>
    </source>
</evidence>
<evidence type="ECO:0000256" key="2">
    <source>
        <dbReference type="ARBA" id="ARBA00022475"/>
    </source>
</evidence>
<keyword evidence="6 14" id="KW-1133">Transmembrane helix</keyword>
<dbReference type="PRINTS" id="PR00245">
    <property type="entry name" value="OLFACTORYR"/>
</dbReference>
<dbReference type="InterPro" id="IPR052921">
    <property type="entry name" value="GPCR1_Superfamily_Member"/>
</dbReference>
<dbReference type="PANTHER" id="PTHR26451:SF847">
    <property type="entry name" value="ODORANT RECEPTOR-RELATED"/>
    <property type="match status" value="1"/>
</dbReference>
<dbReference type="PANTHER" id="PTHR26451">
    <property type="entry name" value="G_PROTEIN_RECEP_F1_2 DOMAIN-CONTAINING PROTEIN"/>
    <property type="match status" value="1"/>
</dbReference>
<keyword evidence="12 13" id="KW-0807">Transducer</keyword>
<evidence type="ECO:0000256" key="11">
    <source>
        <dbReference type="ARBA" id="ARBA00023180"/>
    </source>
</evidence>
<dbReference type="KEGG" id="lcf:108895227"/>
<reference evidence="18" key="1">
    <citation type="submission" date="2025-08" db="UniProtKB">
        <authorList>
            <consortium name="RefSeq"/>
        </authorList>
    </citation>
    <scope>IDENTIFICATION</scope>
    <source>
        <tissue evidence="18">Brain</tissue>
    </source>
</reference>
<dbReference type="InterPro" id="IPR000276">
    <property type="entry name" value="GPCR_Rhodpsn"/>
</dbReference>
<evidence type="ECO:0000256" key="9">
    <source>
        <dbReference type="ARBA" id="ARBA00023157"/>
    </source>
</evidence>
<dbReference type="SUPFAM" id="SSF81321">
    <property type="entry name" value="Family A G protein-coupled receptor-like"/>
    <property type="match status" value="1"/>
</dbReference>
<dbReference type="PROSITE" id="PS50262">
    <property type="entry name" value="G_PROTEIN_RECEP_F1_2"/>
    <property type="match status" value="1"/>
</dbReference>
<evidence type="ECO:0000256" key="6">
    <source>
        <dbReference type="ARBA" id="ARBA00022989"/>
    </source>
</evidence>
<proteinExistence type="inferred from homology"/>
<feature type="transmembrane region" description="Helical" evidence="14">
    <location>
        <begin position="275"/>
        <end position="294"/>
    </location>
</feature>
<dbReference type="GeneID" id="108895227"/>
<keyword evidence="4 13" id="KW-0812">Transmembrane</keyword>
<accession>A0AAJ7Q8E0</accession>
<keyword evidence="15" id="KW-0732">Signal</keyword>
<evidence type="ECO:0000313" key="18">
    <source>
        <dbReference type="RefSeq" id="XP_018549421.2"/>
    </source>
</evidence>
<evidence type="ECO:0000313" key="17">
    <source>
        <dbReference type="Proteomes" id="UP000694890"/>
    </source>
</evidence>
<organism evidence="17 18">
    <name type="scientific">Lates calcarifer</name>
    <name type="common">Barramundi</name>
    <name type="synonym">Holocentrus calcarifer</name>
    <dbReference type="NCBI Taxonomy" id="8187"/>
    <lineage>
        <taxon>Eukaryota</taxon>
        <taxon>Metazoa</taxon>
        <taxon>Chordata</taxon>
        <taxon>Craniata</taxon>
        <taxon>Vertebrata</taxon>
        <taxon>Euteleostomi</taxon>
        <taxon>Actinopterygii</taxon>
        <taxon>Neopterygii</taxon>
        <taxon>Teleostei</taxon>
        <taxon>Neoteleostei</taxon>
        <taxon>Acanthomorphata</taxon>
        <taxon>Carangaria</taxon>
        <taxon>Carangaria incertae sedis</taxon>
        <taxon>Centropomidae</taxon>
        <taxon>Lates</taxon>
    </lineage>
</organism>
<keyword evidence="3 14" id="KW-0716">Sensory transduction</keyword>
<sequence length="347" mass="37311">SHAASLTSALLLLSVVVGCSRLLSVVSAALSSMRSPGSNVTSVTLDGLVQLSDHRWLFFVLFLSAYLFVLVSDSLVVYVIWSQRSLHRPMFMFVAAVLMNSLVASAAVYPGLLSDLALGRHVAEVSRAACLSQGFVVYSLGSSSFVLLAAMAFDRYLSICRPLRYAALVTPAAVAALLLLCWLLPAGLVGGAVLLASRLPLCRSRISRIYCDIYSFVRLSCGGGGAVLLFEVYGLLCAATTVFLPAAFVLFTYGRILFICLRRSRAFSSKALRTCLPHLLVFLNYSLSAGAELLQRRLQAGGAPAVSILPSVLVLVVPTVFNPVVYGLKVQEVFRHVRRLLSCRAPG</sequence>
<evidence type="ECO:0000256" key="8">
    <source>
        <dbReference type="ARBA" id="ARBA00023136"/>
    </source>
</evidence>
<feature type="signal peptide" evidence="15">
    <location>
        <begin position="1"/>
        <end position="28"/>
    </location>
</feature>
<dbReference type="GO" id="GO:0005549">
    <property type="term" value="F:odorant binding"/>
    <property type="evidence" value="ECO:0007669"/>
    <property type="project" value="TreeGrafter"/>
</dbReference>
<feature type="transmembrane region" description="Helical" evidence="14">
    <location>
        <begin position="232"/>
        <end position="254"/>
    </location>
</feature>
<feature type="non-terminal residue" evidence="18">
    <location>
        <position position="1"/>
    </location>
</feature>
<feature type="transmembrane region" description="Helical" evidence="14">
    <location>
        <begin position="165"/>
        <end position="185"/>
    </location>
</feature>